<feature type="region of interest" description="Disordered" evidence="1">
    <location>
        <begin position="90"/>
        <end position="137"/>
    </location>
</feature>
<proteinExistence type="predicted"/>
<evidence type="ECO:0000313" key="3">
    <source>
        <dbReference type="Proteomes" id="UP000621455"/>
    </source>
</evidence>
<organism evidence="2 3">
    <name type="scientific">Massilia frigida</name>
    <dbReference type="NCBI Taxonomy" id="2609281"/>
    <lineage>
        <taxon>Bacteria</taxon>
        <taxon>Pseudomonadati</taxon>
        <taxon>Pseudomonadota</taxon>
        <taxon>Betaproteobacteria</taxon>
        <taxon>Burkholderiales</taxon>
        <taxon>Oxalobacteraceae</taxon>
        <taxon>Telluria group</taxon>
        <taxon>Massilia</taxon>
    </lineage>
</organism>
<name>A0ABX0N4T5_9BURK</name>
<comment type="caution">
    <text evidence="2">The sequence shown here is derived from an EMBL/GenBank/DDBJ whole genome shotgun (WGS) entry which is preliminary data.</text>
</comment>
<evidence type="ECO:0000256" key="1">
    <source>
        <dbReference type="SAM" id="MobiDB-lite"/>
    </source>
</evidence>
<reference evidence="2 3" key="1">
    <citation type="submission" date="2019-10" db="EMBL/GenBank/DDBJ databases">
        <title>Taxonomy of Antarctic Massilia spp.: description of Massilia rubra sp. nov., Massilia aquatica sp. nov., Massilia mucilaginosa sp. nov., Massilia frigida sp. nov. isolated from streams, lakes and regoliths.</title>
        <authorList>
            <person name="Holochova P."/>
            <person name="Sedlacek I."/>
            <person name="Kralova S."/>
            <person name="Maslanova I."/>
            <person name="Busse H.-J."/>
            <person name="Stankova E."/>
            <person name="Vrbovska V."/>
            <person name="Kovarovic V."/>
            <person name="Bartak M."/>
            <person name="Svec P."/>
            <person name="Pantucek R."/>
        </authorList>
    </citation>
    <scope>NUCLEOTIDE SEQUENCE [LARGE SCALE GENOMIC DNA]</scope>
    <source>
        <strain evidence="2 3">CCM 8695</strain>
    </source>
</reference>
<keyword evidence="3" id="KW-1185">Reference proteome</keyword>
<dbReference type="Proteomes" id="UP000621455">
    <property type="component" value="Unassembled WGS sequence"/>
</dbReference>
<accession>A0ABX0N4T5</accession>
<gene>
    <name evidence="2" type="ORF">F2P44_13465</name>
</gene>
<sequence>MSATTPATLSPLTGKLERGIYQVDSWGLEGQSITRTSLPYFLDQHSSSVRLELGGRLQTGAIRHKVLAGLDHLARAIRNQDGQRIAIAPLDLPPPPAARGDAVRPAAGGRLRRRARQRPVSAGPGGMGAMAADGRAA</sequence>
<feature type="compositionally biased region" description="Low complexity" evidence="1">
    <location>
        <begin position="98"/>
        <end position="109"/>
    </location>
</feature>
<evidence type="ECO:0000313" key="2">
    <source>
        <dbReference type="EMBL" id="NHZ80274.1"/>
    </source>
</evidence>
<dbReference type="EMBL" id="WHJG01000011">
    <property type="protein sequence ID" value="NHZ80274.1"/>
    <property type="molecule type" value="Genomic_DNA"/>
</dbReference>
<protein>
    <submittedName>
        <fullName evidence="2">Uncharacterized protein</fullName>
    </submittedName>
</protein>
<dbReference type="RefSeq" id="WP_167087223.1">
    <property type="nucleotide sequence ID" value="NZ_WHJG01000011.1"/>
</dbReference>